<accession>A0A7H9EI84</accession>
<dbReference type="GO" id="GO:0009007">
    <property type="term" value="F:site-specific DNA-methyltransferase (adenine-specific) activity"/>
    <property type="evidence" value="ECO:0007669"/>
    <property type="project" value="UniProtKB-EC"/>
</dbReference>
<dbReference type="GO" id="GO:0009307">
    <property type="term" value="P:DNA restriction-modification system"/>
    <property type="evidence" value="ECO:0007669"/>
    <property type="project" value="UniProtKB-KW"/>
</dbReference>
<dbReference type="InterPro" id="IPR050953">
    <property type="entry name" value="N4_N6_ade-DNA_methylase"/>
</dbReference>
<evidence type="ECO:0000259" key="7">
    <source>
        <dbReference type="Pfam" id="PF02384"/>
    </source>
</evidence>
<evidence type="ECO:0000256" key="6">
    <source>
        <dbReference type="ARBA" id="ARBA00047942"/>
    </source>
</evidence>
<keyword evidence="3" id="KW-0808">Transferase</keyword>
<comment type="catalytic activity">
    <reaction evidence="6">
        <text>a 2'-deoxyadenosine in DNA + S-adenosyl-L-methionine = an N(6)-methyl-2'-deoxyadenosine in DNA + S-adenosyl-L-homocysteine + H(+)</text>
        <dbReference type="Rhea" id="RHEA:15197"/>
        <dbReference type="Rhea" id="RHEA-COMP:12418"/>
        <dbReference type="Rhea" id="RHEA-COMP:12419"/>
        <dbReference type="ChEBI" id="CHEBI:15378"/>
        <dbReference type="ChEBI" id="CHEBI:57856"/>
        <dbReference type="ChEBI" id="CHEBI:59789"/>
        <dbReference type="ChEBI" id="CHEBI:90615"/>
        <dbReference type="ChEBI" id="CHEBI:90616"/>
        <dbReference type="EC" id="2.1.1.72"/>
    </reaction>
</comment>
<dbReference type="EC" id="2.1.1.72" evidence="1"/>
<keyword evidence="5" id="KW-0238">DNA-binding</keyword>
<proteinExistence type="predicted"/>
<dbReference type="GO" id="GO:0032259">
    <property type="term" value="P:methylation"/>
    <property type="evidence" value="ECO:0007669"/>
    <property type="project" value="UniProtKB-KW"/>
</dbReference>
<dbReference type="PANTHER" id="PTHR33841">
    <property type="entry name" value="DNA METHYLTRANSFERASE YEEA-RELATED"/>
    <property type="match status" value="1"/>
</dbReference>
<dbReference type="GO" id="GO:0003677">
    <property type="term" value="F:DNA binding"/>
    <property type="evidence" value="ECO:0007669"/>
    <property type="project" value="UniProtKB-KW"/>
</dbReference>
<dbReference type="PANTHER" id="PTHR33841:SF6">
    <property type="entry name" value="TYPE II METHYLTRANSFERASE M.HINDII"/>
    <property type="match status" value="1"/>
</dbReference>
<dbReference type="PRINTS" id="PR00507">
    <property type="entry name" value="N12N6MTFRASE"/>
</dbReference>
<dbReference type="REBASE" id="441170">
    <property type="entry name" value="M.Lsa1AORF1140P"/>
</dbReference>
<evidence type="ECO:0000313" key="9">
    <source>
        <dbReference type="Proteomes" id="UP000510886"/>
    </source>
</evidence>
<evidence type="ECO:0000313" key="8">
    <source>
        <dbReference type="EMBL" id="QLL77351.1"/>
    </source>
</evidence>
<sequence length="240" mass="27194">MNERLIKSTDRVKDHGEVFTPKNIVNLMLDQPEIQAKIQDLPATFLEPAAGEGAFLVELLHRKMQVALKQSHSAKEFDEHALMALASLYGIEYLEDNMEMLVMNMLVAFRDDYRNFIRQHFVSEPNPKVEKSAQVIIQANMVHGDTLKKVDIQGNPLIFSEWTNIPGRVNKVQRTEYTFEAILAGTGPNDVVTGARQGEVEQLDLFSALAPEPSADEQTLTTYAPVKWQDIYLRKVLPKE</sequence>
<dbReference type="SUPFAM" id="SSF53335">
    <property type="entry name" value="S-adenosyl-L-methionine-dependent methyltransferases"/>
    <property type="match status" value="1"/>
</dbReference>
<evidence type="ECO:0000256" key="4">
    <source>
        <dbReference type="ARBA" id="ARBA00022747"/>
    </source>
</evidence>
<gene>
    <name evidence="8" type="ORF">GTO87_01140</name>
</gene>
<evidence type="ECO:0000256" key="1">
    <source>
        <dbReference type="ARBA" id="ARBA00011900"/>
    </source>
</evidence>
<evidence type="ECO:0000256" key="5">
    <source>
        <dbReference type="ARBA" id="ARBA00023125"/>
    </source>
</evidence>
<dbReference type="Proteomes" id="UP000510886">
    <property type="component" value="Chromosome"/>
</dbReference>
<evidence type="ECO:0000256" key="3">
    <source>
        <dbReference type="ARBA" id="ARBA00022679"/>
    </source>
</evidence>
<dbReference type="AlphaFoldDB" id="A0A7H9EI84"/>
<dbReference type="GO" id="GO:0008170">
    <property type="term" value="F:N-methyltransferase activity"/>
    <property type="evidence" value="ECO:0007669"/>
    <property type="project" value="InterPro"/>
</dbReference>
<dbReference type="KEGG" id="lsw:GTO87_01140"/>
<organism evidence="8 9">
    <name type="scientific">Ligilactobacillus saerimneri</name>
    <dbReference type="NCBI Taxonomy" id="228229"/>
    <lineage>
        <taxon>Bacteria</taxon>
        <taxon>Bacillati</taxon>
        <taxon>Bacillota</taxon>
        <taxon>Bacilli</taxon>
        <taxon>Lactobacillales</taxon>
        <taxon>Lactobacillaceae</taxon>
        <taxon>Ligilactobacillus</taxon>
    </lineage>
</organism>
<dbReference type="Pfam" id="PF02384">
    <property type="entry name" value="N6_Mtase"/>
    <property type="match status" value="1"/>
</dbReference>
<dbReference type="EMBL" id="CP047418">
    <property type="protein sequence ID" value="QLL77351.1"/>
    <property type="molecule type" value="Genomic_DNA"/>
</dbReference>
<keyword evidence="4" id="KW-0680">Restriction system</keyword>
<keyword evidence="2 8" id="KW-0489">Methyltransferase</keyword>
<name>A0A7H9EI84_9LACO</name>
<protein>
    <recommendedName>
        <fullName evidence="1">site-specific DNA-methyltransferase (adenine-specific)</fullName>
        <ecNumber evidence="1">2.1.1.72</ecNumber>
    </recommendedName>
</protein>
<dbReference type="RefSeq" id="WP_180849223.1">
    <property type="nucleotide sequence ID" value="NZ_CP047418.1"/>
</dbReference>
<evidence type="ECO:0000256" key="2">
    <source>
        <dbReference type="ARBA" id="ARBA00022603"/>
    </source>
</evidence>
<dbReference type="InterPro" id="IPR029063">
    <property type="entry name" value="SAM-dependent_MTases_sf"/>
</dbReference>
<dbReference type="Gene3D" id="3.40.50.150">
    <property type="entry name" value="Vaccinia Virus protein VP39"/>
    <property type="match status" value="1"/>
</dbReference>
<dbReference type="InterPro" id="IPR003356">
    <property type="entry name" value="DNA_methylase_A-5"/>
</dbReference>
<feature type="domain" description="DNA methylase adenine-specific" evidence="7">
    <location>
        <begin position="10"/>
        <end position="150"/>
    </location>
</feature>
<reference evidence="8 9" key="1">
    <citation type="submission" date="2020-01" db="EMBL/GenBank/DDBJ databases">
        <title>Complete and circular genome sequences of six lactobacillus isolates from horses.</title>
        <authorList>
            <person name="Hassan H.M."/>
        </authorList>
    </citation>
    <scope>NUCLEOTIDE SEQUENCE [LARGE SCALE GENOMIC DNA]</scope>
    <source>
        <strain evidence="8 9">1A</strain>
    </source>
</reference>